<feature type="domain" description="WYL" evidence="1">
    <location>
        <begin position="151"/>
        <end position="212"/>
    </location>
</feature>
<evidence type="ECO:0000259" key="1">
    <source>
        <dbReference type="Pfam" id="PF13280"/>
    </source>
</evidence>
<name>A0ABR9DS68_9MICO</name>
<reference evidence="3 4" key="1">
    <citation type="submission" date="2020-09" db="EMBL/GenBank/DDBJ databases">
        <title>Flavimobilis rhizosphaerae sp. nov., isolated from rhizosphere soil of Spartina alterniflora.</title>
        <authorList>
            <person name="Hanqin C."/>
        </authorList>
    </citation>
    <scope>NUCLEOTIDE SEQUENCE [LARGE SCALE GENOMIC DNA]</scope>
    <source>
        <strain evidence="3 4">GY 10621</strain>
    </source>
</reference>
<dbReference type="RefSeq" id="WP_192280629.1">
    <property type="nucleotide sequence ID" value="NZ_JACZDF010000005.1"/>
</dbReference>
<dbReference type="EMBL" id="JACZDF010000005">
    <property type="protein sequence ID" value="MBD9699938.1"/>
    <property type="molecule type" value="Genomic_DNA"/>
</dbReference>
<evidence type="ECO:0000259" key="2">
    <source>
        <dbReference type="Pfam" id="PF25583"/>
    </source>
</evidence>
<dbReference type="Pfam" id="PF25583">
    <property type="entry name" value="WCX"/>
    <property type="match status" value="1"/>
</dbReference>
<keyword evidence="4" id="KW-1185">Reference proteome</keyword>
<dbReference type="Pfam" id="PF13280">
    <property type="entry name" value="WYL"/>
    <property type="match status" value="1"/>
</dbReference>
<evidence type="ECO:0000313" key="4">
    <source>
        <dbReference type="Proteomes" id="UP000642107"/>
    </source>
</evidence>
<dbReference type="PROSITE" id="PS52050">
    <property type="entry name" value="WYL"/>
    <property type="match status" value="1"/>
</dbReference>
<comment type="caution">
    <text evidence="3">The sequence shown here is derived from an EMBL/GenBank/DDBJ whole genome shotgun (WGS) entry which is preliminary data.</text>
</comment>
<protein>
    <submittedName>
        <fullName evidence="3">WYL domain-containing protein</fullName>
    </submittedName>
</protein>
<feature type="domain" description="WCX" evidence="2">
    <location>
        <begin position="243"/>
        <end position="320"/>
    </location>
</feature>
<accession>A0ABR9DS68</accession>
<evidence type="ECO:0000313" key="3">
    <source>
        <dbReference type="EMBL" id="MBD9699938.1"/>
    </source>
</evidence>
<dbReference type="InterPro" id="IPR057727">
    <property type="entry name" value="WCX_dom"/>
</dbReference>
<sequence>MSTRTRADERLLNLVIALVNSGHGLTRAQIRATVEGYTEPRTDDAFEKLFERDKTTLRELGFPLSMSEDTFQDSIRYWLDMQSYDMPPVHLTASQLGVLSVAAQLWRDGALGAESRRAVTKLRALGDPDVDTHGLGALALRVGAAGGAYGPLVDAIDSRTAVRFRYRAASTGEVAVRTVEPWRLAVRRGGWYLLGQDRDREAARAFRLSRFDGSVGTVGEAGAFEIPGSVDVEAMLGLRSAQVEAFLAITPGRATALRAQGRPSEATEACGCAEGRDLVDLTLDDLEQGARLVASYGDAVVVLEPDELREAVARRLRAAAAIPLGTPGAAHDEEPDRG</sequence>
<proteinExistence type="predicted"/>
<dbReference type="PANTHER" id="PTHR34580">
    <property type="match status" value="1"/>
</dbReference>
<dbReference type="InterPro" id="IPR051534">
    <property type="entry name" value="CBASS_pafABC_assoc_protein"/>
</dbReference>
<organism evidence="3 4">
    <name type="scientific">Flavimobilis rhizosphaerae</name>
    <dbReference type="NCBI Taxonomy" id="2775421"/>
    <lineage>
        <taxon>Bacteria</taxon>
        <taxon>Bacillati</taxon>
        <taxon>Actinomycetota</taxon>
        <taxon>Actinomycetes</taxon>
        <taxon>Micrococcales</taxon>
        <taxon>Jonesiaceae</taxon>
        <taxon>Flavimobilis</taxon>
    </lineage>
</organism>
<dbReference type="InterPro" id="IPR026881">
    <property type="entry name" value="WYL_dom"/>
</dbReference>
<dbReference type="Proteomes" id="UP000642107">
    <property type="component" value="Unassembled WGS sequence"/>
</dbReference>
<dbReference type="PANTHER" id="PTHR34580:SF3">
    <property type="entry name" value="PROTEIN PAFB"/>
    <property type="match status" value="1"/>
</dbReference>
<gene>
    <name evidence="3" type="ORF">IGS67_10605</name>
</gene>